<dbReference type="InterPro" id="IPR012861">
    <property type="entry name" value="DUF1634"/>
</dbReference>
<dbReference type="EMBL" id="CP008822">
    <property type="protein sequence ID" value="AIM26710.1"/>
    <property type="molecule type" value="Genomic_DNA"/>
</dbReference>
<dbReference type="Proteomes" id="UP000061362">
    <property type="component" value="Chromosome"/>
</dbReference>
<evidence type="ECO:0000313" key="13">
    <source>
        <dbReference type="Proteomes" id="UP000068832"/>
    </source>
</evidence>
<dbReference type="EMBL" id="CP012175">
    <property type="protein sequence ID" value="AKV80407.1"/>
    <property type="molecule type" value="Genomic_DNA"/>
</dbReference>
<reference evidence="7 9" key="3">
    <citation type="submission" date="2015-07" db="EMBL/GenBank/DDBJ databases">
        <title>Physiological, transcriptional responses and genome re-sequencing of acid resistant extremely thermoacidophilic Metallosphaera sedula SARC-M1.</title>
        <authorList>
            <person name="Ai C."/>
            <person name="McCarthy S."/>
            <person name="Eckrich V."/>
            <person name="Rudrappa D."/>
            <person name="Qiu G."/>
            <person name="Blum P."/>
        </authorList>
    </citation>
    <scope>NUCLEOTIDE SEQUENCE [LARGE SCALE GENOMIC DNA]</scope>
    <source>
        <strain evidence="7 9">SARC-M1</strain>
    </source>
</reference>
<dbReference type="EMBL" id="CP012172">
    <property type="protein sequence ID" value="AKV73671.1"/>
    <property type="molecule type" value="Genomic_DNA"/>
</dbReference>
<evidence type="ECO:0000313" key="11">
    <source>
        <dbReference type="Proteomes" id="UP000062398"/>
    </source>
</evidence>
<dbReference type="AlphaFoldDB" id="A0A088E5T8"/>
<evidence type="ECO:0000313" key="2">
    <source>
        <dbReference type="EMBL" id="AIM26710.1"/>
    </source>
</evidence>
<dbReference type="RefSeq" id="WP_012020511.1">
    <property type="nucleotide sequence ID" value="NZ_CP008822.1"/>
</dbReference>
<evidence type="ECO:0000313" key="3">
    <source>
        <dbReference type="EMBL" id="AKV73671.1"/>
    </source>
</evidence>
<dbReference type="Proteomes" id="UP000029084">
    <property type="component" value="Chromosome"/>
</dbReference>
<dbReference type="PATRIC" id="fig|43687.5.peg.562"/>
<evidence type="ECO:0000313" key="12">
    <source>
        <dbReference type="Proteomes" id="UP000062475"/>
    </source>
</evidence>
<feature type="transmembrane region" description="Helical" evidence="1">
    <location>
        <begin position="6"/>
        <end position="31"/>
    </location>
</feature>
<dbReference type="Proteomes" id="UP000068832">
    <property type="component" value="Chromosome"/>
</dbReference>
<dbReference type="EMBL" id="CP012173">
    <property type="protein sequence ID" value="AKV75911.1"/>
    <property type="molecule type" value="Genomic_DNA"/>
</dbReference>
<keyword evidence="1" id="KW-0472">Membrane</keyword>
<dbReference type="Proteomes" id="UP000062475">
    <property type="component" value="Chromosome"/>
</dbReference>
<organism evidence="2 8">
    <name type="scientific">Metallosphaera sedula</name>
    <dbReference type="NCBI Taxonomy" id="43687"/>
    <lineage>
        <taxon>Archaea</taxon>
        <taxon>Thermoproteota</taxon>
        <taxon>Thermoprotei</taxon>
        <taxon>Sulfolobales</taxon>
        <taxon>Sulfolobaceae</taxon>
        <taxon>Metallosphaera</taxon>
    </lineage>
</organism>
<reference evidence="10 11" key="2">
    <citation type="journal article" date="2015" name="Genome Announc.">
        <title>Complete Genome Sequences of Evolved Arsenate-Resistant Metallosphaera sedula Strains.</title>
        <authorList>
            <person name="Ai C."/>
            <person name="McCarthy S."/>
            <person name="Schackwitz W."/>
            <person name="Martin J."/>
            <person name="Lipzen A."/>
            <person name="Blum P."/>
        </authorList>
    </citation>
    <scope>NUCLEOTIDE SEQUENCE [LARGE SCALE GENOMIC DNA]</scope>
    <source>
        <strain evidence="5 11">ARS120-1</strain>
        <strain evidence="6 10">ARS120-2</strain>
        <strain evidence="3 13">ARS50-1</strain>
        <strain evidence="4 12">ARS50-2</strain>
    </source>
</reference>
<keyword evidence="1" id="KW-0812">Transmembrane</keyword>
<dbReference type="GeneID" id="91754998"/>
<reference evidence="2 8" key="1">
    <citation type="journal article" date="2014" name="J. Bacteriol.">
        <title>Role of an Archaeal PitA Transporter in the Copper and Arsenic Resistance of Metallosphaera sedula, an Extreme Thermoacidophile.</title>
        <authorList>
            <person name="McCarthy S."/>
            <person name="Ai C."/>
            <person name="Wheaton G."/>
            <person name="Tevatia R."/>
            <person name="Eckrich V."/>
            <person name="Kelly R."/>
            <person name="Blum P."/>
        </authorList>
    </citation>
    <scope>NUCLEOTIDE SEQUENCE [LARGE SCALE GENOMIC DNA]</scope>
    <source>
        <strain evidence="2 8">CuR1</strain>
    </source>
</reference>
<evidence type="ECO:0000313" key="9">
    <source>
        <dbReference type="Proteomes" id="UP000056255"/>
    </source>
</evidence>
<dbReference type="OMA" id="YMYVYIT"/>
<name>A0A088E5T8_9CREN</name>
<feature type="transmembrane region" description="Helical" evidence="1">
    <location>
        <begin position="105"/>
        <end position="126"/>
    </location>
</feature>
<dbReference type="Pfam" id="PF07843">
    <property type="entry name" value="DUF1634"/>
    <property type="match status" value="1"/>
</dbReference>
<dbReference type="EMBL" id="CP012174">
    <property type="protein sequence ID" value="AKV78162.1"/>
    <property type="molecule type" value="Genomic_DNA"/>
</dbReference>
<evidence type="ECO:0000313" key="4">
    <source>
        <dbReference type="EMBL" id="AKV75911.1"/>
    </source>
</evidence>
<dbReference type="EMBL" id="CP012176">
    <property type="protein sequence ID" value="AKV82653.1"/>
    <property type="molecule type" value="Genomic_DNA"/>
</dbReference>
<proteinExistence type="predicted"/>
<gene>
    <name evidence="2" type="ORF">HA72_0548</name>
    <name evidence="3" type="ORF">MsedA_0559</name>
    <name evidence="4" type="ORF">MsedB_0559</name>
    <name evidence="5" type="ORF">MsedC_0558</name>
    <name evidence="6" type="ORF">MsedD_0559</name>
    <name evidence="7" type="ORF">MsedE_0559</name>
</gene>
<evidence type="ECO:0000313" key="7">
    <source>
        <dbReference type="EMBL" id="AKV82653.1"/>
    </source>
</evidence>
<sequence>MEIEDVISYTLIAGVVISIAFVVTGVALIFIQGGAQGLTLEQIGSVHSLVNTSTTTPEKVIQGIPKLDGLSFIYMGLIILIATPVIRVALLIGDFAKNKDVLYTILSLIVLINIMIAIFLVPALIIK</sequence>
<keyword evidence="1" id="KW-1133">Transmembrane helix</keyword>
<protein>
    <submittedName>
        <fullName evidence="3">Membrane protein</fullName>
    </submittedName>
</protein>
<dbReference type="Proteomes" id="UP000062398">
    <property type="component" value="Chromosome"/>
</dbReference>
<evidence type="ECO:0000313" key="6">
    <source>
        <dbReference type="EMBL" id="AKV80407.1"/>
    </source>
</evidence>
<evidence type="ECO:0000256" key="1">
    <source>
        <dbReference type="SAM" id="Phobius"/>
    </source>
</evidence>
<feature type="transmembrane region" description="Helical" evidence="1">
    <location>
        <begin position="72"/>
        <end position="93"/>
    </location>
</feature>
<dbReference type="OrthoDB" id="56431at2157"/>
<evidence type="ECO:0000313" key="10">
    <source>
        <dbReference type="Proteomes" id="UP000061362"/>
    </source>
</evidence>
<dbReference type="Proteomes" id="UP000056255">
    <property type="component" value="Chromosome"/>
</dbReference>
<evidence type="ECO:0000313" key="8">
    <source>
        <dbReference type="Proteomes" id="UP000029084"/>
    </source>
</evidence>
<accession>A0A088E5T8</accession>
<evidence type="ECO:0000313" key="5">
    <source>
        <dbReference type="EMBL" id="AKV78162.1"/>
    </source>
</evidence>